<protein>
    <submittedName>
        <fullName evidence="2">Uncharacterized protein</fullName>
    </submittedName>
</protein>
<keyword evidence="3" id="KW-1185">Reference proteome</keyword>
<accession>A0A1L9UY68</accession>
<dbReference type="VEuPathDB" id="FungiDB:ASPBRDRAFT_39105"/>
<evidence type="ECO:0000313" key="3">
    <source>
        <dbReference type="Proteomes" id="UP000184499"/>
    </source>
</evidence>
<dbReference type="Proteomes" id="UP000184499">
    <property type="component" value="Unassembled WGS sequence"/>
</dbReference>
<evidence type="ECO:0000256" key="1">
    <source>
        <dbReference type="SAM" id="Phobius"/>
    </source>
</evidence>
<dbReference type="GeneID" id="93576562"/>
<dbReference type="EMBL" id="KV878680">
    <property type="protein sequence ID" value="OJJ76608.1"/>
    <property type="molecule type" value="Genomic_DNA"/>
</dbReference>
<evidence type="ECO:0000313" key="2">
    <source>
        <dbReference type="EMBL" id="OJJ76608.1"/>
    </source>
</evidence>
<dbReference type="RefSeq" id="XP_067483855.1">
    <property type="nucleotide sequence ID" value="XM_067624074.1"/>
</dbReference>
<feature type="transmembrane region" description="Helical" evidence="1">
    <location>
        <begin position="52"/>
        <end position="69"/>
    </location>
</feature>
<sequence>MACIRDRVVAGGFHYYLYLRECVLAETQTAAAAAAIYDNVDKIHILLTYDSCPSMIVTIVMWLLVLSYYNPPEEKSFHSIQFSPSSRV</sequence>
<dbReference type="AlphaFoldDB" id="A0A1L9UY68"/>
<organism evidence="2 3">
    <name type="scientific">Aspergillus brasiliensis (strain CBS 101740 / IMI 381727 / IBT 21946)</name>
    <dbReference type="NCBI Taxonomy" id="767769"/>
    <lineage>
        <taxon>Eukaryota</taxon>
        <taxon>Fungi</taxon>
        <taxon>Dikarya</taxon>
        <taxon>Ascomycota</taxon>
        <taxon>Pezizomycotina</taxon>
        <taxon>Eurotiomycetes</taxon>
        <taxon>Eurotiomycetidae</taxon>
        <taxon>Eurotiales</taxon>
        <taxon>Aspergillaceae</taxon>
        <taxon>Aspergillus</taxon>
        <taxon>Aspergillus subgen. Circumdati</taxon>
    </lineage>
</organism>
<keyword evidence="1" id="KW-0472">Membrane</keyword>
<keyword evidence="1" id="KW-1133">Transmembrane helix</keyword>
<name>A0A1L9UY68_ASPBC</name>
<keyword evidence="1" id="KW-0812">Transmembrane</keyword>
<gene>
    <name evidence="2" type="ORF">ASPBRDRAFT_39105</name>
</gene>
<reference evidence="3" key="1">
    <citation type="journal article" date="2017" name="Genome Biol.">
        <title>Comparative genomics reveals high biological diversity and specific adaptations in the industrially and medically important fungal genus Aspergillus.</title>
        <authorList>
            <person name="de Vries R.P."/>
            <person name="Riley R."/>
            <person name="Wiebenga A."/>
            <person name="Aguilar-Osorio G."/>
            <person name="Amillis S."/>
            <person name="Uchima C.A."/>
            <person name="Anderluh G."/>
            <person name="Asadollahi M."/>
            <person name="Askin M."/>
            <person name="Barry K."/>
            <person name="Battaglia E."/>
            <person name="Bayram O."/>
            <person name="Benocci T."/>
            <person name="Braus-Stromeyer S.A."/>
            <person name="Caldana C."/>
            <person name="Canovas D."/>
            <person name="Cerqueira G.C."/>
            <person name="Chen F."/>
            <person name="Chen W."/>
            <person name="Choi C."/>
            <person name="Clum A."/>
            <person name="Dos Santos R.A."/>
            <person name="Damasio A.R."/>
            <person name="Diallinas G."/>
            <person name="Emri T."/>
            <person name="Fekete E."/>
            <person name="Flipphi M."/>
            <person name="Freyberg S."/>
            <person name="Gallo A."/>
            <person name="Gournas C."/>
            <person name="Habgood R."/>
            <person name="Hainaut M."/>
            <person name="Harispe M.L."/>
            <person name="Henrissat B."/>
            <person name="Hilden K.S."/>
            <person name="Hope R."/>
            <person name="Hossain A."/>
            <person name="Karabika E."/>
            <person name="Karaffa L."/>
            <person name="Karanyi Z."/>
            <person name="Krasevec N."/>
            <person name="Kuo A."/>
            <person name="Kusch H."/>
            <person name="LaButti K."/>
            <person name="Lagendijk E.L."/>
            <person name="Lapidus A."/>
            <person name="Levasseur A."/>
            <person name="Lindquist E."/>
            <person name="Lipzen A."/>
            <person name="Logrieco A.F."/>
            <person name="MacCabe A."/>
            <person name="Maekelae M.R."/>
            <person name="Malavazi I."/>
            <person name="Melin P."/>
            <person name="Meyer V."/>
            <person name="Mielnichuk N."/>
            <person name="Miskei M."/>
            <person name="Molnar A.P."/>
            <person name="Mule G."/>
            <person name="Ngan C.Y."/>
            <person name="Orejas M."/>
            <person name="Orosz E."/>
            <person name="Ouedraogo J.P."/>
            <person name="Overkamp K.M."/>
            <person name="Park H.-S."/>
            <person name="Perrone G."/>
            <person name="Piumi F."/>
            <person name="Punt P.J."/>
            <person name="Ram A.F."/>
            <person name="Ramon A."/>
            <person name="Rauscher S."/>
            <person name="Record E."/>
            <person name="Riano-Pachon D.M."/>
            <person name="Robert V."/>
            <person name="Roehrig J."/>
            <person name="Ruller R."/>
            <person name="Salamov A."/>
            <person name="Salih N.S."/>
            <person name="Samson R.A."/>
            <person name="Sandor E."/>
            <person name="Sanguinetti M."/>
            <person name="Schuetze T."/>
            <person name="Sepcic K."/>
            <person name="Shelest E."/>
            <person name="Sherlock G."/>
            <person name="Sophianopoulou V."/>
            <person name="Squina F.M."/>
            <person name="Sun H."/>
            <person name="Susca A."/>
            <person name="Todd R.B."/>
            <person name="Tsang A."/>
            <person name="Unkles S.E."/>
            <person name="van de Wiele N."/>
            <person name="van Rossen-Uffink D."/>
            <person name="Oliveira J.V."/>
            <person name="Vesth T.C."/>
            <person name="Visser J."/>
            <person name="Yu J.-H."/>
            <person name="Zhou M."/>
            <person name="Andersen M.R."/>
            <person name="Archer D.B."/>
            <person name="Baker S.E."/>
            <person name="Benoit I."/>
            <person name="Brakhage A.A."/>
            <person name="Braus G.H."/>
            <person name="Fischer R."/>
            <person name="Frisvad J.C."/>
            <person name="Goldman G.H."/>
            <person name="Houbraken J."/>
            <person name="Oakley B."/>
            <person name="Pocsi I."/>
            <person name="Scazzocchio C."/>
            <person name="Seiboth B."/>
            <person name="vanKuyk P.A."/>
            <person name="Wortman J."/>
            <person name="Dyer P.S."/>
            <person name="Grigoriev I.V."/>
        </authorList>
    </citation>
    <scope>NUCLEOTIDE SEQUENCE [LARGE SCALE GENOMIC DNA]</scope>
    <source>
        <strain evidence="3">CBS 101740 / IMI 381727 / IBT 21946</strain>
    </source>
</reference>
<proteinExistence type="predicted"/>